<keyword evidence="1" id="KW-0472">Membrane</keyword>
<comment type="caution">
    <text evidence="4">The sequence shown here is derived from an EMBL/GenBank/DDBJ whole genome shotgun (WGS) entry which is preliminary data.</text>
</comment>
<evidence type="ECO:0000313" key="4">
    <source>
        <dbReference type="EMBL" id="OGC92194.1"/>
    </source>
</evidence>
<sequence>MKLKVFLLSLLLMWTFRVGPVAAISSAEVPNFPSCLSPQGNLKVSYDSGIHGIVGQSGEFSGTDQVYTVSDTTLIQCFCASSGAGIQTDWWKMNSLSQDQIDQLVKLDWVYIPDGSAWGLESTAYLAKNSNYNCLPATTSGGGGVGGGSTPVCDSAKPGTPNLLSVVRTGSTASLTWTASTQATHYTIAYGPVSGAYIYGVPNTGNATTFAVGALDPATRYNFVVRAVNNCMPGDWSTTPAVGGGQVLGLATTGNAALITALLGIGLVTLFLALLSHRRSHRA</sequence>
<protein>
    <recommendedName>
        <fullName evidence="3">Fibronectin type-III domain-containing protein</fullName>
    </recommendedName>
</protein>
<feature type="signal peptide" evidence="2">
    <location>
        <begin position="1"/>
        <end position="23"/>
    </location>
</feature>
<dbReference type="SUPFAM" id="SSF49265">
    <property type="entry name" value="Fibronectin type III"/>
    <property type="match status" value="1"/>
</dbReference>
<dbReference type="EMBL" id="MEXH01000021">
    <property type="protein sequence ID" value="OGC92194.1"/>
    <property type="molecule type" value="Genomic_DNA"/>
</dbReference>
<feature type="domain" description="Fibronectin type-III" evidence="3">
    <location>
        <begin position="157"/>
        <end position="247"/>
    </location>
</feature>
<name>A0A1F4YE81_9BACT</name>
<keyword evidence="1" id="KW-1133">Transmembrane helix</keyword>
<dbReference type="AlphaFoldDB" id="A0A1F4YE81"/>
<reference evidence="4 5" key="1">
    <citation type="journal article" date="2016" name="Nat. Commun.">
        <title>Thousands of microbial genomes shed light on interconnected biogeochemical processes in an aquifer system.</title>
        <authorList>
            <person name="Anantharaman K."/>
            <person name="Brown C.T."/>
            <person name="Hug L.A."/>
            <person name="Sharon I."/>
            <person name="Castelle C.J."/>
            <person name="Probst A.J."/>
            <person name="Thomas B.C."/>
            <person name="Singh A."/>
            <person name="Wilkins M.J."/>
            <person name="Karaoz U."/>
            <person name="Brodie E.L."/>
            <person name="Williams K.H."/>
            <person name="Hubbard S.S."/>
            <person name="Banfield J.F."/>
        </authorList>
    </citation>
    <scope>NUCLEOTIDE SEQUENCE [LARGE SCALE GENOMIC DNA]</scope>
</reference>
<evidence type="ECO:0000256" key="2">
    <source>
        <dbReference type="SAM" id="SignalP"/>
    </source>
</evidence>
<evidence type="ECO:0000313" key="5">
    <source>
        <dbReference type="Proteomes" id="UP000178176"/>
    </source>
</evidence>
<dbReference type="InterPro" id="IPR003961">
    <property type="entry name" value="FN3_dom"/>
</dbReference>
<evidence type="ECO:0000259" key="3">
    <source>
        <dbReference type="PROSITE" id="PS50853"/>
    </source>
</evidence>
<keyword evidence="1" id="KW-0812">Transmembrane</keyword>
<proteinExistence type="predicted"/>
<dbReference type="Gene3D" id="2.60.40.10">
    <property type="entry name" value="Immunoglobulins"/>
    <property type="match status" value="1"/>
</dbReference>
<dbReference type="Proteomes" id="UP000178176">
    <property type="component" value="Unassembled WGS sequence"/>
</dbReference>
<gene>
    <name evidence="4" type="ORF">A2876_02810</name>
</gene>
<feature type="transmembrane region" description="Helical" evidence="1">
    <location>
        <begin position="256"/>
        <end position="275"/>
    </location>
</feature>
<organism evidence="4 5">
    <name type="scientific">Candidatus Amesbacteria bacterium RIFCSPHIGHO2_01_FULL_48_32b</name>
    <dbReference type="NCBI Taxonomy" id="1797253"/>
    <lineage>
        <taxon>Bacteria</taxon>
        <taxon>Candidatus Amesiibacteriota</taxon>
    </lineage>
</organism>
<dbReference type="SMART" id="SM00060">
    <property type="entry name" value="FN3"/>
    <property type="match status" value="1"/>
</dbReference>
<dbReference type="PROSITE" id="PS50853">
    <property type="entry name" value="FN3"/>
    <property type="match status" value="1"/>
</dbReference>
<evidence type="ECO:0000256" key="1">
    <source>
        <dbReference type="SAM" id="Phobius"/>
    </source>
</evidence>
<dbReference type="Pfam" id="PF00041">
    <property type="entry name" value="fn3"/>
    <property type="match status" value="1"/>
</dbReference>
<feature type="chain" id="PRO_5009515773" description="Fibronectin type-III domain-containing protein" evidence="2">
    <location>
        <begin position="24"/>
        <end position="283"/>
    </location>
</feature>
<accession>A0A1F4YE81</accession>
<dbReference type="InterPro" id="IPR013783">
    <property type="entry name" value="Ig-like_fold"/>
</dbReference>
<keyword evidence="2" id="KW-0732">Signal</keyword>
<dbReference type="CDD" id="cd00063">
    <property type="entry name" value="FN3"/>
    <property type="match status" value="1"/>
</dbReference>
<dbReference type="InterPro" id="IPR036116">
    <property type="entry name" value="FN3_sf"/>
</dbReference>